<feature type="region of interest" description="Disordered" evidence="3">
    <location>
        <begin position="1042"/>
        <end position="1076"/>
    </location>
</feature>
<feature type="compositionally biased region" description="Low complexity" evidence="3">
    <location>
        <begin position="1060"/>
        <end position="1076"/>
    </location>
</feature>
<dbReference type="FunCoup" id="I1CER0">
    <property type="interactions" value="78"/>
</dbReference>
<dbReference type="InterPro" id="IPR051661">
    <property type="entry name" value="Actin_filament_regulator"/>
</dbReference>
<dbReference type="InterPro" id="IPR015425">
    <property type="entry name" value="FH2_Formin"/>
</dbReference>
<evidence type="ECO:0008006" key="8">
    <source>
        <dbReference type="Google" id="ProtNLM"/>
    </source>
</evidence>
<dbReference type="InterPro" id="IPR042201">
    <property type="entry name" value="FH2_Formin_sf"/>
</dbReference>
<dbReference type="GO" id="GO:1903475">
    <property type="term" value="P:mitotic actomyosin contractile ring assembly"/>
    <property type="evidence" value="ECO:0007669"/>
    <property type="project" value="TreeGrafter"/>
</dbReference>
<dbReference type="SMART" id="SM00498">
    <property type="entry name" value="FH2"/>
    <property type="match status" value="1"/>
</dbReference>
<sequence length="1092" mass="125440">MRFTPSKERRGIHDPGMKQSMEKWGIEKKWLMINQELQAELLVSGGVPIKGRGSMESKQPLPSCSNSSDEAVQPQKSISTPTTTRLKQPTLHASQSTLTSTSPGRSKSTSPRTKKDHFFHAGTLDHHSPEFFIRKFLDPNLRSVTTPIAARLEVSLRTRSIDWVAKFIQLKGYHVLSYALDYLNHTNDYRRDVPLELEVEIIKCIKAIMNTKIGKQETMDHPEYIHTVVFSILCPHWQTRKIVCELLAFLCYSDGYEHVVRGFEILKKFRKDLGLFDSWMRDFERTIEDGGHRIPGNHLIDYALSNMILVNAVVKVPGDANDRIYMGNQFNASGIQSILPKLKALEHELLDIQIDAYKDTLDADMDEAFGEDLSLYSDISQPSELFERVIESISEAPRASEQFMSLLKHLLWIHGDSDTKYYYYRMIQIIVQQIVMDQRPHENTESFSSTFGIAVGAVIQSYCELERLKGIEPELENLKVQYESVAAEKEQLQAEIAKLRIQPAQLEFENKNQRINQLREENDSLRGLLRTSKETIAMLQGRLPEENLQKEQVSEVTPPVKSPGKLGKGLMNSGSSMLGNLFSPLFNKKLAANRKMSLDIRSIDRGAVSTEALSTRGSAYSSCTSSDKISLPTPPVTLSTPHAAPNTRKELHHYPQVKLKNLQWQKMDARATCQTFWDTNNHSENLEEKLNEKGVFDTIECLFPAKVNHFLEKRLQSKKTDVENDSIKFLKKDKNRNIKTFLVNLITNIPNNDDDLVTMQKYMSASDEECSKLDLPEQFTIEMMKIYRYEARLKYMLFRAQFWERFDRLKSSLSIVLGACDALHDSEAFKELLSIILMLGNYMNASSLQGGAFGFRIASINKLVDTKATESSHLTLLHILAGIIRKQFPHILKFIEDVKDVPQAARKLDTYWKETQDDSNQDRFYAVMEQHRRSVTERFEEIEALYINMDAKWKNLMLYYGENPQSMRPDEFFQIFSRFVHNWKTCAYEELVYAQSKEREEKRIRELEEKRLQKTKNMTKSNDDEGPLVDDLLAKLRSGESLTKSRKNRARRKTRQFKKSQSSSSVRSGSSVSSCVPSISAEALLRNLQEDE</sequence>
<keyword evidence="2" id="KW-0175">Coiled coil</keyword>
<feature type="compositionally biased region" description="Basic residues" evidence="3">
    <location>
        <begin position="1044"/>
        <end position="1058"/>
    </location>
</feature>
<proteinExistence type="inferred from homology"/>
<evidence type="ECO:0000256" key="2">
    <source>
        <dbReference type="SAM" id="Coils"/>
    </source>
</evidence>
<evidence type="ECO:0000256" key="1">
    <source>
        <dbReference type="ARBA" id="ARBA00037935"/>
    </source>
</evidence>
<dbReference type="InterPro" id="IPR010473">
    <property type="entry name" value="GTPase-bd"/>
</dbReference>
<dbReference type="PROSITE" id="PS51232">
    <property type="entry name" value="GBD_FH3"/>
    <property type="match status" value="1"/>
</dbReference>
<dbReference type="GO" id="GO:0043332">
    <property type="term" value="C:mating projection tip"/>
    <property type="evidence" value="ECO:0007669"/>
    <property type="project" value="TreeGrafter"/>
</dbReference>
<feature type="region of interest" description="Disordered" evidence="3">
    <location>
        <begin position="1"/>
        <end position="20"/>
    </location>
</feature>
<dbReference type="Pfam" id="PF02181">
    <property type="entry name" value="FH2"/>
    <property type="match status" value="1"/>
</dbReference>
<reference evidence="6 7" key="1">
    <citation type="journal article" date="2009" name="PLoS Genet.">
        <title>Genomic analysis of the basal lineage fungus Rhizopus oryzae reveals a whole-genome duplication.</title>
        <authorList>
            <person name="Ma L.-J."/>
            <person name="Ibrahim A.S."/>
            <person name="Skory C."/>
            <person name="Grabherr M.G."/>
            <person name="Burger G."/>
            <person name="Butler M."/>
            <person name="Elias M."/>
            <person name="Idnurm A."/>
            <person name="Lang B.F."/>
            <person name="Sone T."/>
            <person name="Abe A."/>
            <person name="Calvo S.E."/>
            <person name="Corrochano L.M."/>
            <person name="Engels R."/>
            <person name="Fu J."/>
            <person name="Hansberg W."/>
            <person name="Kim J.-M."/>
            <person name="Kodira C.D."/>
            <person name="Koehrsen M.J."/>
            <person name="Liu B."/>
            <person name="Miranda-Saavedra D."/>
            <person name="O'Leary S."/>
            <person name="Ortiz-Castellanos L."/>
            <person name="Poulter R."/>
            <person name="Rodriguez-Romero J."/>
            <person name="Ruiz-Herrera J."/>
            <person name="Shen Y.-Q."/>
            <person name="Zeng Q."/>
            <person name="Galagan J."/>
            <person name="Birren B.W."/>
            <person name="Cuomo C.A."/>
            <person name="Wickes B.L."/>
        </authorList>
    </citation>
    <scope>NUCLEOTIDE SEQUENCE [LARGE SCALE GENOMIC DNA]</scope>
    <source>
        <strain evidence="7">RA 99-880 / ATCC MYA-4621 / FGSC 9543 / NRRL 43880</strain>
    </source>
</reference>
<name>I1CER0_RHIO9</name>
<dbReference type="SMART" id="SM01140">
    <property type="entry name" value="Drf_GBD"/>
    <property type="match status" value="1"/>
</dbReference>
<evidence type="ECO:0000313" key="7">
    <source>
        <dbReference type="Proteomes" id="UP000009138"/>
    </source>
</evidence>
<dbReference type="STRING" id="246409.I1CER0"/>
<dbReference type="PANTHER" id="PTHR47102">
    <property type="entry name" value="PROTEIN BNI1"/>
    <property type="match status" value="1"/>
</dbReference>
<evidence type="ECO:0000259" key="4">
    <source>
        <dbReference type="PROSITE" id="PS51232"/>
    </source>
</evidence>
<dbReference type="PANTHER" id="PTHR47102:SF2">
    <property type="entry name" value="PROTEIN BNI1"/>
    <property type="match status" value="1"/>
</dbReference>
<feature type="region of interest" description="Disordered" evidence="3">
    <location>
        <begin position="52"/>
        <end position="116"/>
    </location>
</feature>
<dbReference type="SMART" id="SM01139">
    <property type="entry name" value="Drf_FH3"/>
    <property type="match status" value="1"/>
</dbReference>
<dbReference type="GO" id="GO:0005938">
    <property type="term" value="C:cell cortex"/>
    <property type="evidence" value="ECO:0007669"/>
    <property type="project" value="UniProtKB-ARBA"/>
</dbReference>
<keyword evidence="7" id="KW-1185">Reference proteome</keyword>
<dbReference type="AlphaFoldDB" id="I1CER0"/>
<dbReference type="Proteomes" id="UP000009138">
    <property type="component" value="Unassembled WGS sequence"/>
</dbReference>
<feature type="domain" description="FH2" evidence="5">
    <location>
        <begin position="649"/>
        <end position="1009"/>
    </location>
</feature>
<dbReference type="GO" id="GO:0032153">
    <property type="term" value="C:cell division site"/>
    <property type="evidence" value="ECO:0007669"/>
    <property type="project" value="UniProtKB-ARBA"/>
</dbReference>
<dbReference type="GO" id="GO:0003779">
    <property type="term" value="F:actin binding"/>
    <property type="evidence" value="ECO:0007669"/>
    <property type="project" value="InterPro"/>
</dbReference>
<dbReference type="GO" id="GO:0051017">
    <property type="term" value="P:actin filament bundle assembly"/>
    <property type="evidence" value="ECO:0007669"/>
    <property type="project" value="TreeGrafter"/>
</dbReference>
<dbReference type="GO" id="GO:0015629">
    <property type="term" value="C:actin cytoskeleton"/>
    <property type="evidence" value="ECO:0007669"/>
    <property type="project" value="UniProtKB-ARBA"/>
</dbReference>
<feature type="domain" description="GBD/FH3" evidence="4">
    <location>
        <begin position="1"/>
        <end position="442"/>
    </location>
</feature>
<comment type="similarity">
    <text evidence="1">Belongs to the formin homology family. BNI1 subfamily.</text>
</comment>
<dbReference type="GO" id="GO:0031267">
    <property type="term" value="F:small GTPase binding"/>
    <property type="evidence" value="ECO:0007669"/>
    <property type="project" value="InterPro"/>
</dbReference>
<dbReference type="OMA" id="RFAELVX"/>
<accession>I1CER0</accession>
<dbReference type="GO" id="GO:0051016">
    <property type="term" value="P:barbed-end actin filament capping"/>
    <property type="evidence" value="ECO:0007669"/>
    <property type="project" value="TreeGrafter"/>
</dbReference>
<feature type="coiled-coil region" evidence="2">
    <location>
        <begin position="997"/>
        <end position="1024"/>
    </location>
</feature>
<dbReference type="InterPro" id="IPR014768">
    <property type="entry name" value="GBD/FH3_dom"/>
</dbReference>
<dbReference type="RefSeq" id="XP_067522336.1">
    <property type="nucleotide sequence ID" value="XM_067666235.1"/>
</dbReference>
<protein>
    <recommendedName>
        <fullName evidence="8">FH2 domain-containing protein</fullName>
    </recommendedName>
</protein>
<dbReference type="GeneID" id="93618616"/>
<dbReference type="Gene3D" id="1.20.58.2220">
    <property type="entry name" value="Formin, FH2 domain"/>
    <property type="match status" value="1"/>
</dbReference>
<dbReference type="EMBL" id="CH476740">
    <property type="protein sequence ID" value="EIE86940.1"/>
    <property type="molecule type" value="Genomic_DNA"/>
</dbReference>
<dbReference type="InParanoid" id="I1CER0"/>
<dbReference type="InterPro" id="IPR010472">
    <property type="entry name" value="FH3_dom"/>
</dbReference>
<dbReference type="OrthoDB" id="1104827at2759"/>
<dbReference type="InterPro" id="IPR016024">
    <property type="entry name" value="ARM-type_fold"/>
</dbReference>
<dbReference type="Pfam" id="PF06371">
    <property type="entry name" value="Drf_GBD"/>
    <property type="match status" value="1"/>
</dbReference>
<feature type="coiled-coil region" evidence="2">
    <location>
        <begin position="475"/>
        <end position="535"/>
    </location>
</feature>
<dbReference type="InterPro" id="IPR011989">
    <property type="entry name" value="ARM-like"/>
</dbReference>
<evidence type="ECO:0000259" key="5">
    <source>
        <dbReference type="PROSITE" id="PS51444"/>
    </source>
</evidence>
<feature type="compositionally biased region" description="Polar residues" evidence="3">
    <location>
        <begin position="56"/>
        <end position="111"/>
    </location>
</feature>
<dbReference type="Gene3D" id="1.10.238.150">
    <property type="entry name" value="Formin, FH3 diaphanous domain"/>
    <property type="match status" value="1"/>
</dbReference>
<dbReference type="Pfam" id="PF06367">
    <property type="entry name" value="Drf_FH3"/>
    <property type="match status" value="1"/>
</dbReference>
<evidence type="ECO:0000313" key="6">
    <source>
        <dbReference type="EMBL" id="EIE86940.1"/>
    </source>
</evidence>
<gene>
    <name evidence="6" type="ORF">RO3G_11651</name>
</gene>
<evidence type="ECO:0000256" key="3">
    <source>
        <dbReference type="SAM" id="MobiDB-lite"/>
    </source>
</evidence>
<dbReference type="PROSITE" id="PS51444">
    <property type="entry name" value="FH2"/>
    <property type="match status" value="1"/>
</dbReference>
<dbReference type="SUPFAM" id="SSF48371">
    <property type="entry name" value="ARM repeat"/>
    <property type="match status" value="1"/>
</dbReference>
<dbReference type="VEuPathDB" id="FungiDB:RO3G_11651"/>
<dbReference type="eggNOG" id="KOG1924">
    <property type="taxonomic scope" value="Eukaryota"/>
</dbReference>
<dbReference type="eggNOG" id="KOG1922">
    <property type="taxonomic scope" value="Eukaryota"/>
</dbReference>
<dbReference type="SUPFAM" id="SSF101447">
    <property type="entry name" value="Formin homology 2 domain (FH2 domain)"/>
    <property type="match status" value="1"/>
</dbReference>
<organism evidence="6 7">
    <name type="scientific">Rhizopus delemar (strain RA 99-880 / ATCC MYA-4621 / FGSC 9543 / NRRL 43880)</name>
    <name type="common">Mucormycosis agent</name>
    <name type="synonym">Rhizopus arrhizus var. delemar</name>
    <dbReference type="NCBI Taxonomy" id="246409"/>
    <lineage>
        <taxon>Eukaryota</taxon>
        <taxon>Fungi</taxon>
        <taxon>Fungi incertae sedis</taxon>
        <taxon>Mucoromycota</taxon>
        <taxon>Mucoromycotina</taxon>
        <taxon>Mucoromycetes</taxon>
        <taxon>Mucorales</taxon>
        <taxon>Mucorineae</taxon>
        <taxon>Rhizopodaceae</taxon>
        <taxon>Rhizopus</taxon>
    </lineage>
</organism>
<dbReference type="Gene3D" id="1.25.10.10">
    <property type="entry name" value="Leucine-rich Repeat Variant"/>
    <property type="match status" value="1"/>
</dbReference>
<dbReference type="Gene3D" id="6.10.30.50">
    <property type="match status" value="1"/>
</dbReference>